<evidence type="ECO:0000256" key="5">
    <source>
        <dbReference type="SAM" id="MobiDB-lite"/>
    </source>
</evidence>
<dbReference type="SMART" id="SM00320">
    <property type="entry name" value="WD40"/>
    <property type="match status" value="5"/>
</dbReference>
<sequence>MAGDSVTIDKLELLGINSSPNTDDILHNVRRTDATDYSYHITVEQAVGLEKTYITDMVVKELSDCLRFAVALSNKSCMVYNLSSTQFSSLAVLQGHEKSISNVRFSPKSDNVVYTGSLDGRIRIWDLRRQNCVRELKDETGMKPLSCFDVSFDDRFICAGTELYDGDAFILFWDIRSRKLLGGYWESHTDDLTQVAFHPEKADLIATGSVDGLINLFDISQTCEDDALKHSLNTESSVGKVRWHKNNSISCITHTEVVQLWNMEGGGPDLTLSREDTAEALQKLNSDDSYVVDIHQKSNDNLFLLAGSAGGKGECLKILEIEKNKVTTTTEFVGNRQIVRTSTYNPLTKMLCTAGESGYISVWKPGEPSEKSNSGPKKVSKARNKHKSKPY</sequence>
<evidence type="ECO:0000256" key="1">
    <source>
        <dbReference type="ARBA" id="ARBA00021125"/>
    </source>
</evidence>
<dbReference type="InterPro" id="IPR015943">
    <property type="entry name" value="WD40/YVTN_repeat-like_dom_sf"/>
</dbReference>
<proteinExistence type="predicted"/>
<protein>
    <recommendedName>
        <fullName evidence="1">WD repeat-containing protein 89</fullName>
    </recommendedName>
</protein>
<reference evidence="6 7" key="1">
    <citation type="submission" date="2023-09" db="EMBL/GenBank/DDBJ databases">
        <title>Genomes of two closely related lineages of the louse Polyplax serrata with different host specificities.</title>
        <authorList>
            <person name="Martinu J."/>
            <person name="Tarabai H."/>
            <person name="Stefka J."/>
            <person name="Hypsa V."/>
        </authorList>
    </citation>
    <scope>NUCLEOTIDE SEQUENCE [LARGE SCALE GENOMIC DNA]</scope>
    <source>
        <strain evidence="6">98ZLc_SE</strain>
    </source>
</reference>
<comment type="caution">
    <text evidence="6">The sequence shown here is derived from an EMBL/GenBank/DDBJ whole genome shotgun (WGS) entry which is preliminary data.</text>
</comment>
<dbReference type="Gene3D" id="2.130.10.10">
    <property type="entry name" value="YVTN repeat-like/Quinoprotein amine dehydrogenase"/>
    <property type="match status" value="2"/>
</dbReference>
<dbReference type="PANTHER" id="PTHR22889">
    <property type="entry name" value="WD REPEAT-CONTAINING PROTEIN 89"/>
    <property type="match status" value="1"/>
</dbReference>
<keyword evidence="7" id="KW-1185">Reference proteome</keyword>
<organism evidence="6 7">
    <name type="scientific">Polyplax serrata</name>
    <name type="common">Common mouse louse</name>
    <dbReference type="NCBI Taxonomy" id="468196"/>
    <lineage>
        <taxon>Eukaryota</taxon>
        <taxon>Metazoa</taxon>
        <taxon>Ecdysozoa</taxon>
        <taxon>Arthropoda</taxon>
        <taxon>Hexapoda</taxon>
        <taxon>Insecta</taxon>
        <taxon>Pterygota</taxon>
        <taxon>Neoptera</taxon>
        <taxon>Paraneoptera</taxon>
        <taxon>Psocodea</taxon>
        <taxon>Troctomorpha</taxon>
        <taxon>Phthiraptera</taxon>
        <taxon>Anoplura</taxon>
        <taxon>Polyplacidae</taxon>
        <taxon>Polyplax</taxon>
    </lineage>
</organism>
<keyword evidence="2 4" id="KW-0853">WD repeat</keyword>
<dbReference type="Proteomes" id="UP001359485">
    <property type="component" value="Unassembled WGS sequence"/>
</dbReference>
<dbReference type="PANTHER" id="PTHR22889:SF0">
    <property type="entry name" value="WD REPEAT-CONTAINING PROTEIN 89"/>
    <property type="match status" value="1"/>
</dbReference>
<feature type="repeat" description="WD" evidence="4">
    <location>
        <begin position="93"/>
        <end position="135"/>
    </location>
</feature>
<dbReference type="SUPFAM" id="SSF50978">
    <property type="entry name" value="WD40 repeat-like"/>
    <property type="match status" value="1"/>
</dbReference>
<dbReference type="Pfam" id="PF00400">
    <property type="entry name" value="WD40"/>
    <property type="match status" value="2"/>
</dbReference>
<evidence type="ECO:0000256" key="3">
    <source>
        <dbReference type="ARBA" id="ARBA00022737"/>
    </source>
</evidence>
<evidence type="ECO:0000256" key="4">
    <source>
        <dbReference type="PROSITE-ProRule" id="PRU00221"/>
    </source>
</evidence>
<evidence type="ECO:0000256" key="2">
    <source>
        <dbReference type="ARBA" id="ARBA00022574"/>
    </source>
</evidence>
<keyword evidence="3" id="KW-0677">Repeat</keyword>
<dbReference type="PROSITE" id="PS50294">
    <property type="entry name" value="WD_REPEATS_REGION"/>
    <property type="match status" value="1"/>
</dbReference>
<accession>A0ABR1AQN5</accession>
<dbReference type="PROSITE" id="PS50082">
    <property type="entry name" value="WD_REPEATS_2"/>
    <property type="match status" value="2"/>
</dbReference>
<dbReference type="InterPro" id="IPR001680">
    <property type="entry name" value="WD40_rpt"/>
</dbReference>
<evidence type="ECO:0000313" key="6">
    <source>
        <dbReference type="EMBL" id="KAK6624801.1"/>
    </source>
</evidence>
<evidence type="ECO:0000313" key="7">
    <source>
        <dbReference type="Proteomes" id="UP001359485"/>
    </source>
</evidence>
<dbReference type="InterPro" id="IPR019775">
    <property type="entry name" value="WD40_repeat_CS"/>
</dbReference>
<dbReference type="PROSITE" id="PS00678">
    <property type="entry name" value="WD_REPEATS_1"/>
    <property type="match status" value="1"/>
</dbReference>
<dbReference type="EMBL" id="JAWJWF010000046">
    <property type="protein sequence ID" value="KAK6624801.1"/>
    <property type="molecule type" value="Genomic_DNA"/>
</dbReference>
<gene>
    <name evidence="6" type="ORF">RUM44_011665</name>
</gene>
<feature type="compositionally biased region" description="Basic residues" evidence="5">
    <location>
        <begin position="378"/>
        <end position="391"/>
    </location>
</feature>
<dbReference type="InterPro" id="IPR036322">
    <property type="entry name" value="WD40_repeat_dom_sf"/>
</dbReference>
<name>A0ABR1AQN5_POLSC</name>
<dbReference type="InterPro" id="IPR039328">
    <property type="entry name" value="WDR89"/>
</dbReference>
<feature type="region of interest" description="Disordered" evidence="5">
    <location>
        <begin position="363"/>
        <end position="391"/>
    </location>
</feature>
<feature type="repeat" description="WD" evidence="4">
    <location>
        <begin position="185"/>
        <end position="220"/>
    </location>
</feature>